<keyword evidence="4" id="KW-1185">Reference proteome</keyword>
<dbReference type="Pfam" id="PF03061">
    <property type="entry name" value="4HBT"/>
    <property type="match status" value="1"/>
</dbReference>
<proteinExistence type="predicted"/>
<gene>
    <name evidence="3" type="ORF">D5S19_24385</name>
</gene>
<dbReference type="GO" id="GO:0016787">
    <property type="term" value="F:hydrolase activity"/>
    <property type="evidence" value="ECO:0007669"/>
    <property type="project" value="UniProtKB-KW"/>
</dbReference>
<keyword evidence="1" id="KW-0378">Hydrolase</keyword>
<reference evidence="3 4" key="1">
    <citation type="submission" date="2018-09" db="EMBL/GenBank/DDBJ databases">
        <title>YIM PH 21725 draft genome.</title>
        <authorList>
            <person name="Miao C."/>
        </authorList>
    </citation>
    <scope>NUCLEOTIDE SEQUENCE [LARGE SCALE GENOMIC DNA]</scope>
    <source>
        <strain evidence="4">YIM PH21725</strain>
    </source>
</reference>
<evidence type="ECO:0000259" key="2">
    <source>
        <dbReference type="PROSITE" id="PS51770"/>
    </source>
</evidence>
<dbReference type="PROSITE" id="PS51770">
    <property type="entry name" value="HOTDOG_ACOT"/>
    <property type="match status" value="1"/>
</dbReference>
<dbReference type="InterPro" id="IPR033120">
    <property type="entry name" value="HOTDOG_ACOT"/>
</dbReference>
<feature type="domain" description="HotDog ACOT-type" evidence="2">
    <location>
        <begin position="30"/>
        <end position="150"/>
    </location>
</feature>
<evidence type="ECO:0000313" key="3">
    <source>
        <dbReference type="EMBL" id="RJQ80883.1"/>
    </source>
</evidence>
<dbReference type="GO" id="GO:0016829">
    <property type="term" value="F:lyase activity"/>
    <property type="evidence" value="ECO:0007669"/>
    <property type="project" value="UniProtKB-KW"/>
</dbReference>
<evidence type="ECO:0000313" key="4">
    <source>
        <dbReference type="Proteomes" id="UP000285112"/>
    </source>
</evidence>
<dbReference type="Proteomes" id="UP000285112">
    <property type="component" value="Unassembled WGS sequence"/>
</dbReference>
<evidence type="ECO:0000256" key="1">
    <source>
        <dbReference type="PROSITE-ProRule" id="PRU01106"/>
    </source>
</evidence>
<dbReference type="AlphaFoldDB" id="A0A419HVA0"/>
<sequence>MGRYGLTWVPCRGRVVPAGERSPMVQPNSTEYDAFIRLRLAPADARYAGDLAAGSKAMEIFADLETEIALREGGDEGLCAAYDSVQFLAPLRVGDFVEGVAKVVRRGRRSRTIEAKIYKVLGVDDKGVRNLTEPVLAATAEATIVVATAGRTASGEA</sequence>
<protein>
    <submittedName>
        <fullName evidence="3">3-aminobutyryl-CoA ammonia lyase</fullName>
    </submittedName>
</protein>
<dbReference type="Gene3D" id="3.10.129.10">
    <property type="entry name" value="Hotdog Thioesterase"/>
    <property type="match status" value="1"/>
</dbReference>
<dbReference type="InterPro" id="IPR029069">
    <property type="entry name" value="HotDog_dom_sf"/>
</dbReference>
<name>A0A419HVA0_9PSEU</name>
<organism evidence="3 4">
    <name type="scientific">Amycolatopsis panacis</name>
    <dbReference type="NCBI Taxonomy" id="2340917"/>
    <lineage>
        <taxon>Bacteria</taxon>
        <taxon>Bacillati</taxon>
        <taxon>Actinomycetota</taxon>
        <taxon>Actinomycetes</taxon>
        <taxon>Pseudonocardiales</taxon>
        <taxon>Pseudonocardiaceae</taxon>
        <taxon>Amycolatopsis</taxon>
    </lineage>
</organism>
<dbReference type="SUPFAM" id="SSF54637">
    <property type="entry name" value="Thioesterase/thiol ester dehydrase-isomerase"/>
    <property type="match status" value="1"/>
</dbReference>
<accession>A0A419HVA0</accession>
<comment type="caution">
    <text evidence="3">The sequence shown here is derived from an EMBL/GenBank/DDBJ whole genome shotgun (WGS) entry which is preliminary data.</text>
</comment>
<keyword evidence="3" id="KW-0456">Lyase</keyword>
<dbReference type="InterPro" id="IPR006683">
    <property type="entry name" value="Thioestr_dom"/>
</dbReference>
<dbReference type="EMBL" id="QZFV01000112">
    <property type="protein sequence ID" value="RJQ80883.1"/>
    <property type="molecule type" value="Genomic_DNA"/>
</dbReference>